<keyword evidence="3" id="KW-0813">Transport</keyword>
<dbReference type="InterPro" id="IPR017977">
    <property type="entry name" value="ZP_dom_CS"/>
</dbReference>
<gene>
    <name evidence="21" type="ORF">MG293_019322</name>
</gene>
<dbReference type="Gene3D" id="3.10.250.10">
    <property type="entry name" value="SRCR-like domain"/>
    <property type="match status" value="6"/>
</dbReference>
<protein>
    <recommendedName>
        <fullName evidence="13">Scavenger receptor cysteine-rich domain-containing protein DMBT1</fullName>
    </recommendedName>
    <alternativeName>
        <fullName evidence="14">Deleted in malignant brain tumors 1 protein</fullName>
    </alternativeName>
    <alternativeName>
        <fullName evidence="12">Hensin</fullName>
    </alternativeName>
</protein>
<evidence type="ECO:0000256" key="7">
    <source>
        <dbReference type="ARBA" id="ARBA00022737"/>
    </source>
</evidence>
<dbReference type="InterPro" id="IPR042235">
    <property type="entry name" value="ZP-C_dom"/>
</dbReference>
<keyword evidence="11" id="KW-0325">Glycoprotein</keyword>
<feature type="domain" description="ZP" evidence="20">
    <location>
        <begin position="1215"/>
        <end position="1463"/>
    </location>
</feature>
<feature type="disulfide bond" evidence="16">
    <location>
        <begin position="873"/>
        <end position="937"/>
    </location>
</feature>
<dbReference type="PRINTS" id="PR00258">
    <property type="entry name" value="SPERACTRCPTR"/>
</dbReference>
<dbReference type="FunFam" id="2.60.40.4100:FF:000005">
    <property type="entry name" value="Deleted in malignant brain tumors 1"/>
    <property type="match status" value="1"/>
</dbReference>
<feature type="disulfide bond" evidence="16">
    <location>
        <begin position="161"/>
        <end position="171"/>
    </location>
</feature>
<feature type="disulfide bond" evidence="16">
    <location>
        <begin position="1044"/>
        <end position="1054"/>
    </location>
</feature>
<evidence type="ECO:0000256" key="1">
    <source>
        <dbReference type="ARBA" id="ARBA00004613"/>
    </source>
</evidence>
<dbReference type="Gene3D" id="2.60.120.290">
    <property type="entry name" value="Spermadhesin, CUB domain"/>
    <property type="match status" value="1"/>
</dbReference>
<evidence type="ECO:0000259" key="19">
    <source>
        <dbReference type="PROSITE" id="PS50287"/>
    </source>
</evidence>
<dbReference type="InterPro" id="IPR001190">
    <property type="entry name" value="SRCR"/>
</dbReference>
<evidence type="ECO:0000256" key="8">
    <source>
        <dbReference type="ARBA" id="ARBA00022782"/>
    </source>
</evidence>
<evidence type="ECO:0000256" key="3">
    <source>
        <dbReference type="ARBA" id="ARBA00022448"/>
    </source>
</evidence>
<dbReference type="InterPro" id="IPR000859">
    <property type="entry name" value="CUB_dom"/>
</dbReference>
<keyword evidence="22" id="KW-1185">Reference proteome</keyword>
<keyword evidence="5" id="KW-0964">Secreted</keyword>
<sequence length="1548" mass="167897">MDTTSLSLGLHVVPELILDYTGLFSQSTSTTEGTTDTPFWELLSSAAQTQSTFVPGESCCLLTPIGGIQLAMGKQEGDFSCLLPGTESGLSLRLVNGSDRCQGRVEVLYRGSWGTVCDDSWDTNDANVVCRQLGCGWAISAPGDARFGQGSGPIVLDDVGCSGHETYLWSCSHNPWNTHNCGHSEDASVICSDWWTPKTTTTQRTESGLALRLVNGEHRCQGRVEVLYRGSWGTVCDDSWDTNDANVVCRQLGCGWAISAPGSARFGQGSGPIVLDEVGCSGHETYLWSCSHNPWNTHNCGHSEDASVICSAAQTQSTVVPDWWYPTTDYATETQSLAVTDWWNPTTDYGTESGLALRLVNGSDRCQGRVEVLYRGSWGTVCDDSWDTNDANVVCRQLGCGWAISAPGSARFGQGSGPIVLDNVGCSGHETYLWSCSHNPWNTHNCGHYEDASVICSAALTLSTVAPATQTLSTAVPDWWNPTTDYVTPQSPHPVAPGGDCGGFPSLSTCPGHSGPQKQFQMSHNTGVLWTGSVISGLRGYTVSPQSFGHRYETSLDSPDLPCNPSLFPQQTGGIQQLTMGKQEGDFSCLLPGTESGLALRLVNGGDRCQGRVEVLYRGSWGTVCDDSWDTNDANVVCRQLGCGWAISAPGSARFGQGSGPIVLDEVGCSGHETYLWSCSHNPWNTHNCGHSEDASVICSAAQTQSTVVPVTPYPVAPGGDCGGFPPLSTCPGHSGPQRQVQMSHNTGILWTDSVISGLCGYPVSPQSFRLVESDNWLCYRDPVHGCDSYPGPVHGCARYETSLDSPDLLCNPALFPLQIGGIRQLTMGKQEGDFSCLLPGTESGLSLRLVNGGDRCQGRVEVLYRGSWGTVCDDSWDVNDANVVCRQLGCGSAISAPGSAWFGQGSGPIVLDDVGCSGYETYLWSCSHSPWNTHNCGHHEDASVICSVAQTQSTVAPDWWYPTTGYGTESGLSLRLVNGGDRCQGRVEVLYRGSWGTVCDDYWDVNDANVVCRQLGCGWAISAPRSAWFGQGSGPIVLDDVGCSGYETYLWSCSHNPWNTHNCGHHEDASVICSGPGINLSTPGPASPTQPANYSCGGFLTQSSGNVSSPFYPRNYPNNAKCVWDIEVQNNYRVTVTFRDVQLEGGCNYDYIEVYDGPHHSSQLLARVCDGARDSFTSSSNFISIRFISDTSVTKRGFSAEYFSIPSNGNTKLLCLQNHMQANVKTSYLQSLGYSARDLTIPGSDTSYQCQPQITSSQVTFMIPYSGCGTTQQVDNDTITYSNFLKATASSGIINRKRDLQIHVSCKMLQNTWVNTIYVTNDTIEVENIQYGNFDVNISFYTSSSFLYPVTSSPYYVDLNQNLYLQAEILHSRASLALFVDTCVASPNPNDFTSLTYDLIRSGCVKDETYRPYHQPSSNIVRFKFSSFHFLNRFPSVYLKCKMVVCRAYDPFSRCNRGCIVRGKRDVSSYQEKVDVVLGPIQLQASPQKRKLDRQVVDTEEETSTHGSYHSATIFAGVLVVMVVAVAAFALARRVRAARAQPPSTKM</sequence>
<evidence type="ECO:0000256" key="16">
    <source>
        <dbReference type="PROSITE-ProRule" id="PRU00196"/>
    </source>
</evidence>
<dbReference type="InterPro" id="IPR035914">
    <property type="entry name" value="Sperma_CUB_dom_sf"/>
</dbReference>
<keyword evidence="17" id="KW-1133">Transmembrane helix</keyword>
<feature type="disulfide bond" evidence="16">
    <location>
        <begin position="236"/>
        <end position="300"/>
    </location>
</feature>
<feature type="domain" description="SRCR" evidence="19">
    <location>
        <begin position="92"/>
        <end position="192"/>
    </location>
</feature>
<dbReference type="GO" id="GO:0031012">
    <property type="term" value="C:extracellular matrix"/>
    <property type="evidence" value="ECO:0007669"/>
    <property type="project" value="TreeGrafter"/>
</dbReference>
<reference evidence="21" key="1">
    <citation type="submission" date="2022-03" db="EMBL/GenBank/DDBJ databases">
        <title>Genomic analyses of argali, domestic sheep and their hybrids provide insights into chromosomal evolution, heterosis and genetic basis of agronomic traits.</title>
        <authorList>
            <person name="Li M."/>
        </authorList>
    </citation>
    <scope>NUCLEOTIDE SEQUENCE</scope>
    <source>
        <strain evidence="21">CAU-MHL-2022a</strain>
        <tissue evidence="21">Skin</tissue>
    </source>
</reference>
<feature type="disulfide bond" evidence="16">
    <location>
        <begin position="280"/>
        <end position="290"/>
    </location>
</feature>
<evidence type="ECO:0000256" key="2">
    <source>
        <dbReference type="ARBA" id="ARBA00009931"/>
    </source>
</evidence>
<dbReference type="FunFam" id="2.60.120.290:FF:000004">
    <property type="entry name" value="Metalloendopeptidase"/>
    <property type="match status" value="1"/>
</dbReference>
<feature type="domain" description="SRCR" evidence="19">
    <location>
        <begin position="357"/>
        <end position="457"/>
    </location>
</feature>
<feature type="disulfide bond" evidence="16">
    <location>
        <begin position="130"/>
        <end position="191"/>
    </location>
</feature>
<feature type="disulfide bond" evidence="16">
    <location>
        <begin position="669"/>
        <end position="679"/>
    </location>
</feature>
<feature type="disulfide bond" evidence="16">
    <location>
        <begin position="426"/>
        <end position="436"/>
    </location>
</feature>
<keyword evidence="10 16" id="KW-1015">Disulfide bond</keyword>
<dbReference type="PROSITE" id="PS00682">
    <property type="entry name" value="ZP_1"/>
    <property type="match status" value="1"/>
</dbReference>
<evidence type="ECO:0000259" key="20">
    <source>
        <dbReference type="PROSITE" id="PS51034"/>
    </source>
</evidence>
<evidence type="ECO:0000256" key="9">
    <source>
        <dbReference type="ARBA" id="ARBA00022927"/>
    </source>
</evidence>
<dbReference type="GO" id="GO:0006952">
    <property type="term" value="P:defense response"/>
    <property type="evidence" value="ECO:0007669"/>
    <property type="project" value="TreeGrafter"/>
</dbReference>
<dbReference type="SUPFAM" id="SSF56487">
    <property type="entry name" value="SRCR-like"/>
    <property type="match status" value="6"/>
</dbReference>
<dbReference type="PROSITE" id="PS51034">
    <property type="entry name" value="ZP_2"/>
    <property type="match status" value="1"/>
</dbReference>
<feature type="disulfide bond" evidence="16">
    <location>
        <begin position="249"/>
        <end position="310"/>
    </location>
</feature>
<dbReference type="GO" id="GO:0030154">
    <property type="term" value="P:cell differentiation"/>
    <property type="evidence" value="ECO:0007669"/>
    <property type="project" value="UniProtKB-KW"/>
</dbReference>
<dbReference type="PANTHER" id="PTHR19331">
    <property type="entry name" value="SCAVENGER RECEPTOR DOMAIN-CONTAINING"/>
    <property type="match status" value="1"/>
</dbReference>
<feature type="disulfide bond" evidence="16">
    <location>
        <begin position="1013"/>
        <end position="1074"/>
    </location>
</feature>
<evidence type="ECO:0000256" key="12">
    <source>
        <dbReference type="ARBA" id="ARBA00030560"/>
    </source>
</evidence>
<evidence type="ECO:0000256" key="13">
    <source>
        <dbReference type="ARBA" id="ARBA00047197"/>
    </source>
</evidence>
<dbReference type="Proteomes" id="UP001214576">
    <property type="component" value="Unassembled WGS sequence"/>
</dbReference>
<evidence type="ECO:0000256" key="15">
    <source>
        <dbReference type="PROSITE-ProRule" id="PRU00059"/>
    </source>
</evidence>
<dbReference type="InterPro" id="IPR001507">
    <property type="entry name" value="ZP_dom"/>
</dbReference>
<dbReference type="CDD" id="cd00041">
    <property type="entry name" value="CUB"/>
    <property type="match status" value="1"/>
</dbReference>
<feature type="domain" description="SRCR" evidence="19">
    <location>
        <begin position="975"/>
        <end position="1075"/>
    </location>
</feature>
<keyword evidence="4" id="KW-0217">Developmental protein</keyword>
<comment type="caution">
    <text evidence="21">The sequence shown here is derived from an EMBL/GenBank/DDBJ whole genome shotgun (WGS) entry which is preliminary data.</text>
</comment>
<dbReference type="FunFam" id="3.10.250.10:FF:000003">
    <property type="entry name" value="Deleted in malignant brain tumors 1"/>
    <property type="match status" value="6"/>
</dbReference>
<evidence type="ECO:0000256" key="17">
    <source>
        <dbReference type="SAM" id="Phobius"/>
    </source>
</evidence>
<dbReference type="Gene3D" id="2.60.40.3210">
    <property type="entry name" value="Zona pellucida, ZP-N domain"/>
    <property type="match status" value="1"/>
</dbReference>
<dbReference type="Pfam" id="PF00100">
    <property type="entry name" value="Zona_pellucida"/>
    <property type="match status" value="1"/>
</dbReference>
<keyword evidence="7" id="KW-0677">Repeat</keyword>
<evidence type="ECO:0000256" key="11">
    <source>
        <dbReference type="ARBA" id="ARBA00023180"/>
    </source>
</evidence>
<dbReference type="PROSITE" id="PS01180">
    <property type="entry name" value="CUB"/>
    <property type="match status" value="1"/>
</dbReference>
<dbReference type="Pfam" id="PF23344">
    <property type="entry name" value="ZP-N"/>
    <property type="match status" value="1"/>
</dbReference>
<accession>A0AAD4TLQ1</accession>
<organism evidence="21 22">
    <name type="scientific">Ovis ammon polii</name>
    <dbReference type="NCBI Taxonomy" id="230172"/>
    <lineage>
        <taxon>Eukaryota</taxon>
        <taxon>Metazoa</taxon>
        <taxon>Chordata</taxon>
        <taxon>Craniata</taxon>
        <taxon>Vertebrata</taxon>
        <taxon>Euteleostomi</taxon>
        <taxon>Mammalia</taxon>
        <taxon>Eutheria</taxon>
        <taxon>Laurasiatheria</taxon>
        <taxon>Artiodactyla</taxon>
        <taxon>Ruminantia</taxon>
        <taxon>Pecora</taxon>
        <taxon>Bovidae</taxon>
        <taxon>Caprinae</taxon>
        <taxon>Ovis</taxon>
    </lineage>
</organism>
<dbReference type="PROSITE" id="PS50287">
    <property type="entry name" value="SRCR_2"/>
    <property type="match status" value="6"/>
</dbReference>
<feature type="disulfide bond" evidence="16">
    <location>
        <begin position="382"/>
        <end position="446"/>
    </location>
</feature>
<dbReference type="PANTHER" id="PTHR19331:SF22">
    <property type="entry name" value="DELETED IN MALIGNANT BRAIN TUMORS 1 PROTEIN"/>
    <property type="match status" value="1"/>
</dbReference>
<evidence type="ECO:0000313" key="21">
    <source>
        <dbReference type="EMBL" id="KAI4530433.1"/>
    </source>
</evidence>
<feature type="disulfide bond" evidence="16">
    <location>
        <begin position="117"/>
        <end position="181"/>
    </location>
</feature>
<name>A0AAD4TLQ1_OVIAM</name>
<feature type="domain" description="SRCR" evidence="19">
    <location>
        <begin position="600"/>
        <end position="700"/>
    </location>
</feature>
<dbReference type="Gene3D" id="2.60.40.4100">
    <property type="entry name" value="Zona pellucida, ZP-C domain"/>
    <property type="match status" value="1"/>
</dbReference>
<evidence type="ECO:0000313" key="22">
    <source>
        <dbReference type="Proteomes" id="UP001214576"/>
    </source>
</evidence>
<dbReference type="InterPro" id="IPR055356">
    <property type="entry name" value="ZP-N"/>
</dbReference>
<evidence type="ECO:0000256" key="4">
    <source>
        <dbReference type="ARBA" id="ARBA00022473"/>
    </source>
</evidence>
<comment type="caution">
    <text evidence="15">Lacks conserved residue(s) required for the propagation of feature annotation.</text>
</comment>
<comment type="similarity">
    <text evidence="2">Belongs to the DMBT1 family.</text>
</comment>
<dbReference type="SMART" id="SM00202">
    <property type="entry name" value="SR"/>
    <property type="match status" value="6"/>
</dbReference>
<keyword evidence="8" id="KW-0221">Differentiation</keyword>
<dbReference type="EMBL" id="JAKZEL010000025">
    <property type="protein sequence ID" value="KAI4530433.1"/>
    <property type="molecule type" value="Genomic_DNA"/>
</dbReference>
<feature type="transmembrane region" description="Helical" evidence="17">
    <location>
        <begin position="1513"/>
        <end position="1533"/>
    </location>
</feature>
<feature type="domain" description="SRCR" evidence="19">
    <location>
        <begin position="211"/>
        <end position="311"/>
    </location>
</feature>
<dbReference type="Pfam" id="PF00530">
    <property type="entry name" value="SRCR"/>
    <property type="match status" value="6"/>
</dbReference>
<dbReference type="GO" id="GO:0016020">
    <property type="term" value="C:membrane"/>
    <property type="evidence" value="ECO:0007669"/>
    <property type="project" value="InterPro"/>
</dbReference>
<proteinExistence type="inferred from homology"/>
<dbReference type="Pfam" id="PF00431">
    <property type="entry name" value="CUB"/>
    <property type="match status" value="1"/>
</dbReference>
<keyword evidence="9" id="KW-0653">Protein transport</keyword>
<feature type="disulfide bond" evidence="16">
    <location>
        <begin position="1000"/>
        <end position="1064"/>
    </location>
</feature>
<feature type="disulfide bond" evidence="16">
    <location>
        <begin position="395"/>
        <end position="456"/>
    </location>
</feature>
<evidence type="ECO:0000256" key="14">
    <source>
        <dbReference type="ARBA" id="ARBA00047200"/>
    </source>
</evidence>
<dbReference type="GO" id="GO:0005615">
    <property type="term" value="C:extracellular space"/>
    <property type="evidence" value="ECO:0007669"/>
    <property type="project" value="TreeGrafter"/>
</dbReference>
<keyword evidence="6" id="KW-0732">Signal</keyword>
<dbReference type="InterPro" id="IPR036772">
    <property type="entry name" value="SRCR-like_dom_sf"/>
</dbReference>
<dbReference type="GO" id="GO:0015031">
    <property type="term" value="P:protein transport"/>
    <property type="evidence" value="ECO:0007669"/>
    <property type="project" value="UniProtKB-KW"/>
</dbReference>
<feature type="disulfide bond" evidence="16">
    <location>
        <begin position="917"/>
        <end position="927"/>
    </location>
</feature>
<feature type="disulfide bond" evidence="16">
    <location>
        <begin position="625"/>
        <end position="689"/>
    </location>
</feature>
<dbReference type="InterPro" id="IPR055355">
    <property type="entry name" value="ZP-C"/>
</dbReference>
<feature type="domain" description="SRCR" evidence="19">
    <location>
        <begin position="848"/>
        <end position="948"/>
    </location>
</feature>
<dbReference type="SMART" id="SM00241">
    <property type="entry name" value="ZP"/>
    <property type="match status" value="1"/>
</dbReference>
<feature type="domain" description="CUB" evidence="18">
    <location>
        <begin position="1097"/>
        <end position="1206"/>
    </location>
</feature>
<comment type="subcellular location">
    <subcellularLocation>
        <location evidence="1">Secreted</location>
    </subcellularLocation>
</comment>
<keyword evidence="17" id="KW-0472">Membrane</keyword>
<dbReference type="PROSITE" id="PS00420">
    <property type="entry name" value="SRCR_1"/>
    <property type="match status" value="6"/>
</dbReference>
<evidence type="ECO:0000259" key="18">
    <source>
        <dbReference type="PROSITE" id="PS01180"/>
    </source>
</evidence>
<dbReference type="SMART" id="SM00042">
    <property type="entry name" value="CUB"/>
    <property type="match status" value="1"/>
</dbReference>
<evidence type="ECO:0000256" key="5">
    <source>
        <dbReference type="ARBA" id="ARBA00022525"/>
    </source>
</evidence>
<evidence type="ECO:0000256" key="10">
    <source>
        <dbReference type="ARBA" id="ARBA00023157"/>
    </source>
</evidence>
<dbReference type="SUPFAM" id="SSF49854">
    <property type="entry name" value="Spermadhesin, CUB domain"/>
    <property type="match status" value="1"/>
</dbReference>
<feature type="disulfide bond" evidence="16">
    <location>
        <begin position="886"/>
        <end position="947"/>
    </location>
</feature>
<keyword evidence="17" id="KW-0812">Transmembrane</keyword>
<feature type="disulfide bond" evidence="16">
    <location>
        <begin position="638"/>
        <end position="699"/>
    </location>
</feature>
<evidence type="ECO:0000256" key="6">
    <source>
        <dbReference type="ARBA" id="ARBA00022729"/>
    </source>
</evidence>